<proteinExistence type="predicted"/>
<protein>
    <submittedName>
        <fullName evidence="1">Uncharacterized protein</fullName>
    </submittedName>
</protein>
<gene>
    <name evidence="1" type="ORF">IFR04_015754</name>
</gene>
<evidence type="ECO:0000313" key="2">
    <source>
        <dbReference type="Proteomes" id="UP000664132"/>
    </source>
</evidence>
<comment type="caution">
    <text evidence="1">The sequence shown here is derived from an EMBL/GenBank/DDBJ whole genome shotgun (WGS) entry which is preliminary data.</text>
</comment>
<dbReference type="AlphaFoldDB" id="A0A8H7VY71"/>
<evidence type="ECO:0000313" key="1">
    <source>
        <dbReference type="EMBL" id="KAG4411116.1"/>
    </source>
</evidence>
<dbReference type="EMBL" id="JAFJYH010000519">
    <property type="protein sequence ID" value="KAG4411116.1"/>
    <property type="molecule type" value="Genomic_DNA"/>
</dbReference>
<dbReference type="OrthoDB" id="3564880at2759"/>
<reference evidence="1" key="1">
    <citation type="submission" date="2021-02" db="EMBL/GenBank/DDBJ databases">
        <title>Genome sequence Cadophora malorum strain M34.</title>
        <authorList>
            <person name="Stefanovic E."/>
            <person name="Vu D."/>
            <person name="Scully C."/>
            <person name="Dijksterhuis J."/>
            <person name="Roader J."/>
            <person name="Houbraken J."/>
        </authorList>
    </citation>
    <scope>NUCLEOTIDE SEQUENCE</scope>
    <source>
        <strain evidence="1">M34</strain>
    </source>
</reference>
<dbReference type="Proteomes" id="UP000664132">
    <property type="component" value="Unassembled WGS sequence"/>
</dbReference>
<organism evidence="1 2">
    <name type="scientific">Cadophora malorum</name>
    <dbReference type="NCBI Taxonomy" id="108018"/>
    <lineage>
        <taxon>Eukaryota</taxon>
        <taxon>Fungi</taxon>
        <taxon>Dikarya</taxon>
        <taxon>Ascomycota</taxon>
        <taxon>Pezizomycotina</taxon>
        <taxon>Leotiomycetes</taxon>
        <taxon>Helotiales</taxon>
        <taxon>Ploettnerulaceae</taxon>
        <taxon>Cadophora</taxon>
    </lineage>
</organism>
<feature type="non-terminal residue" evidence="1">
    <location>
        <position position="1"/>
    </location>
</feature>
<keyword evidence="2" id="KW-1185">Reference proteome</keyword>
<sequence length="102" mass="9297">IPNPNPVNPPTASPSATLQDLLAFCASGSAAANLPAVQEFCELITGIAGTAGGISGGTGLGGGLGGILPPLPPIPGLPAIPGLGGGSGSGILPGGTGPVVPA</sequence>
<accession>A0A8H7VY71</accession>
<name>A0A8H7VY71_9HELO</name>